<reference evidence="8 9" key="1">
    <citation type="journal article" date="2008" name="Nature">
        <title>The genome of the model beetle and pest Tribolium castaneum.</title>
        <authorList>
            <consortium name="Tribolium Genome Sequencing Consortium"/>
            <person name="Richards S."/>
            <person name="Gibbs R.A."/>
            <person name="Weinstock G.M."/>
            <person name="Brown S.J."/>
            <person name="Denell R."/>
            <person name="Beeman R.W."/>
            <person name="Gibbs R."/>
            <person name="Beeman R.W."/>
            <person name="Brown S.J."/>
            <person name="Bucher G."/>
            <person name="Friedrich M."/>
            <person name="Grimmelikhuijzen C.J."/>
            <person name="Klingler M."/>
            <person name="Lorenzen M."/>
            <person name="Richards S."/>
            <person name="Roth S."/>
            <person name="Schroder R."/>
            <person name="Tautz D."/>
            <person name="Zdobnov E.M."/>
            <person name="Muzny D."/>
            <person name="Gibbs R.A."/>
            <person name="Weinstock G.M."/>
            <person name="Attaway T."/>
            <person name="Bell S."/>
            <person name="Buhay C.J."/>
            <person name="Chandrabose M.N."/>
            <person name="Chavez D."/>
            <person name="Clerk-Blankenburg K.P."/>
            <person name="Cree A."/>
            <person name="Dao M."/>
            <person name="Davis C."/>
            <person name="Chacko J."/>
            <person name="Dinh H."/>
            <person name="Dugan-Rocha S."/>
            <person name="Fowler G."/>
            <person name="Garner T.T."/>
            <person name="Garnes J."/>
            <person name="Gnirke A."/>
            <person name="Hawes A."/>
            <person name="Hernandez J."/>
            <person name="Hines S."/>
            <person name="Holder M."/>
            <person name="Hume J."/>
            <person name="Jhangiani S.N."/>
            <person name="Joshi V."/>
            <person name="Khan Z.M."/>
            <person name="Jackson L."/>
            <person name="Kovar C."/>
            <person name="Kowis A."/>
            <person name="Lee S."/>
            <person name="Lewis L.R."/>
            <person name="Margolis J."/>
            <person name="Morgan M."/>
            <person name="Nazareth L.V."/>
            <person name="Nguyen N."/>
            <person name="Okwuonu G."/>
            <person name="Parker D."/>
            <person name="Richards S."/>
            <person name="Ruiz S.J."/>
            <person name="Santibanez J."/>
            <person name="Savard J."/>
            <person name="Scherer S.E."/>
            <person name="Schneider B."/>
            <person name="Sodergren E."/>
            <person name="Tautz D."/>
            <person name="Vattahil S."/>
            <person name="Villasana D."/>
            <person name="White C.S."/>
            <person name="Wright R."/>
            <person name="Park Y."/>
            <person name="Beeman R.W."/>
            <person name="Lord J."/>
            <person name="Oppert B."/>
            <person name="Lorenzen M."/>
            <person name="Brown S."/>
            <person name="Wang L."/>
            <person name="Savard J."/>
            <person name="Tautz D."/>
            <person name="Richards S."/>
            <person name="Weinstock G."/>
            <person name="Gibbs R.A."/>
            <person name="Liu Y."/>
            <person name="Worley K."/>
            <person name="Weinstock G."/>
            <person name="Elsik C.G."/>
            <person name="Reese J.T."/>
            <person name="Elhaik E."/>
            <person name="Landan G."/>
            <person name="Graur D."/>
            <person name="Arensburger P."/>
            <person name="Atkinson P."/>
            <person name="Beeman R.W."/>
            <person name="Beidler J."/>
            <person name="Brown S.J."/>
            <person name="Demuth J.P."/>
            <person name="Drury D.W."/>
            <person name="Du Y.Z."/>
            <person name="Fujiwara H."/>
            <person name="Lorenzen M."/>
            <person name="Maselli V."/>
            <person name="Osanai M."/>
            <person name="Park Y."/>
            <person name="Robertson H.M."/>
            <person name="Tu Z."/>
            <person name="Wang J.J."/>
            <person name="Wang S."/>
            <person name="Richards S."/>
            <person name="Song H."/>
            <person name="Zhang L."/>
            <person name="Sodergren E."/>
            <person name="Werner D."/>
            <person name="Stanke M."/>
            <person name="Morgenstern B."/>
            <person name="Solovyev V."/>
            <person name="Kosarev P."/>
            <person name="Brown G."/>
            <person name="Chen H.C."/>
            <person name="Ermolaeva O."/>
            <person name="Hlavina W."/>
            <person name="Kapustin Y."/>
            <person name="Kiryutin B."/>
            <person name="Kitts P."/>
            <person name="Maglott D."/>
            <person name="Pruitt K."/>
            <person name="Sapojnikov V."/>
            <person name="Souvorov A."/>
            <person name="Mackey A.J."/>
            <person name="Waterhouse R.M."/>
            <person name="Wyder S."/>
            <person name="Zdobnov E.M."/>
            <person name="Zdobnov E.M."/>
            <person name="Wyder S."/>
            <person name="Kriventseva E.V."/>
            <person name="Kadowaki T."/>
            <person name="Bork P."/>
            <person name="Aranda M."/>
            <person name="Bao R."/>
            <person name="Beermann A."/>
            <person name="Berns N."/>
            <person name="Bolognesi R."/>
            <person name="Bonneton F."/>
            <person name="Bopp D."/>
            <person name="Brown S.J."/>
            <person name="Bucher G."/>
            <person name="Butts T."/>
            <person name="Chaumot A."/>
            <person name="Denell R.E."/>
            <person name="Ferrier D.E."/>
            <person name="Friedrich M."/>
            <person name="Gordon C.M."/>
            <person name="Jindra M."/>
            <person name="Klingler M."/>
            <person name="Lan Q."/>
            <person name="Lattorff H.M."/>
            <person name="Laudet V."/>
            <person name="von Levetsow C."/>
            <person name="Liu Z."/>
            <person name="Lutz R."/>
            <person name="Lynch J.A."/>
            <person name="da Fonseca R.N."/>
            <person name="Posnien N."/>
            <person name="Reuter R."/>
            <person name="Roth S."/>
            <person name="Savard J."/>
            <person name="Schinko J.B."/>
            <person name="Schmitt C."/>
            <person name="Schoppmeier M."/>
            <person name="Schroder R."/>
            <person name="Shippy T.D."/>
            <person name="Simonnet F."/>
            <person name="Marques-Souza H."/>
            <person name="Tautz D."/>
            <person name="Tomoyasu Y."/>
            <person name="Trauner J."/>
            <person name="Van der Zee M."/>
            <person name="Vervoort M."/>
            <person name="Wittkopp N."/>
            <person name="Wimmer E.A."/>
            <person name="Yang X."/>
            <person name="Jones A.K."/>
            <person name="Sattelle D.B."/>
            <person name="Ebert P.R."/>
            <person name="Nelson D."/>
            <person name="Scott J.G."/>
            <person name="Beeman R.W."/>
            <person name="Muthukrishnan S."/>
            <person name="Kramer K.J."/>
            <person name="Arakane Y."/>
            <person name="Beeman R.W."/>
            <person name="Zhu Q."/>
            <person name="Hogenkamp D."/>
            <person name="Dixit R."/>
            <person name="Oppert B."/>
            <person name="Jiang H."/>
            <person name="Zou Z."/>
            <person name="Marshall J."/>
            <person name="Elpidina E."/>
            <person name="Vinokurov K."/>
            <person name="Oppert C."/>
            <person name="Zou Z."/>
            <person name="Evans J."/>
            <person name="Lu Z."/>
            <person name="Zhao P."/>
            <person name="Sumathipala N."/>
            <person name="Altincicek B."/>
            <person name="Vilcinskas A."/>
            <person name="Williams M."/>
            <person name="Hultmark D."/>
            <person name="Hetru C."/>
            <person name="Jiang H."/>
            <person name="Grimmelikhuijzen C.J."/>
            <person name="Hauser F."/>
            <person name="Cazzamali G."/>
            <person name="Williamson M."/>
            <person name="Park Y."/>
            <person name="Li B."/>
            <person name="Tanaka Y."/>
            <person name="Predel R."/>
            <person name="Neupert S."/>
            <person name="Schachtner J."/>
            <person name="Verleyen P."/>
            <person name="Raible F."/>
            <person name="Bork P."/>
            <person name="Friedrich M."/>
            <person name="Walden K.K."/>
            <person name="Robertson H.M."/>
            <person name="Angeli S."/>
            <person name="Foret S."/>
            <person name="Bucher G."/>
            <person name="Schuetz S."/>
            <person name="Maleszka R."/>
            <person name="Wimmer E.A."/>
            <person name="Beeman R.W."/>
            <person name="Lorenzen M."/>
            <person name="Tomoyasu Y."/>
            <person name="Miller S.C."/>
            <person name="Grossmann D."/>
            <person name="Bucher G."/>
        </authorList>
    </citation>
    <scope>NUCLEOTIDE SEQUENCE [LARGE SCALE GENOMIC DNA]</scope>
    <source>
        <strain evidence="8 9">Georgia GA2</strain>
    </source>
</reference>
<dbReference type="HOGENOM" id="CLU_393441_0_0_1"/>
<dbReference type="AlphaFoldDB" id="D6WQX8"/>
<dbReference type="PhylomeDB" id="D6WQX8"/>
<dbReference type="Gene3D" id="6.10.250.90">
    <property type="match status" value="1"/>
</dbReference>
<evidence type="ECO:0000313" key="8">
    <source>
        <dbReference type="EMBL" id="EFA06492.1"/>
    </source>
</evidence>
<keyword evidence="6" id="KW-0131">Cell cycle</keyword>
<name>D6WQX8_TRICA</name>
<dbReference type="FunCoup" id="D6WQX8">
    <property type="interactions" value="1208"/>
</dbReference>
<dbReference type="InParanoid" id="D6WQX8"/>
<dbReference type="PANTHER" id="PTHR23168">
    <property type="entry name" value="MITOTIC SPINDLE ASSEMBLY CHECKPOINT PROTEIN MAD1 MITOTIC ARREST DEFICIENT-LIKE PROTEIN 1"/>
    <property type="match status" value="1"/>
</dbReference>
<organism evidence="8 9">
    <name type="scientific">Tribolium castaneum</name>
    <name type="common">Red flour beetle</name>
    <dbReference type="NCBI Taxonomy" id="7070"/>
    <lineage>
        <taxon>Eukaryota</taxon>
        <taxon>Metazoa</taxon>
        <taxon>Ecdysozoa</taxon>
        <taxon>Arthropoda</taxon>
        <taxon>Hexapoda</taxon>
        <taxon>Insecta</taxon>
        <taxon>Pterygota</taxon>
        <taxon>Neoptera</taxon>
        <taxon>Endopterygota</taxon>
        <taxon>Coleoptera</taxon>
        <taxon>Polyphaga</taxon>
        <taxon>Cucujiformia</taxon>
        <taxon>Tenebrionidae</taxon>
        <taxon>Tenebrionidae incertae sedis</taxon>
        <taxon>Tribolium</taxon>
    </lineage>
</organism>
<dbReference type="Gene3D" id="3.30.457.60">
    <property type="match status" value="1"/>
</dbReference>
<dbReference type="FunFam" id="3.30.457.60:FF:000002">
    <property type="entry name" value="Mitotic spindle assembly checkpoint protein MAD1"/>
    <property type="match status" value="1"/>
</dbReference>
<evidence type="ECO:0000256" key="4">
    <source>
        <dbReference type="ARBA" id="ARBA00022776"/>
    </source>
</evidence>
<evidence type="ECO:0000256" key="5">
    <source>
        <dbReference type="ARBA" id="ARBA00023242"/>
    </source>
</evidence>
<dbReference type="PANTHER" id="PTHR23168:SF0">
    <property type="entry name" value="MITOTIC SPINDLE ASSEMBLY CHECKPOINT PROTEIN MAD1"/>
    <property type="match status" value="1"/>
</dbReference>
<proteinExistence type="inferred from homology"/>
<evidence type="ECO:0000256" key="3">
    <source>
        <dbReference type="ARBA" id="ARBA00022618"/>
    </source>
</evidence>
<dbReference type="Gene3D" id="1.20.5.170">
    <property type="match status" value="1"/>
</dbReference>
<keyword evidence="4" id="KW-0498">Mitosis</keyword>
<dbReference type="GO" id="GO:0072686">
    <property type="term" value="C:mitotic spindle"/>
    <property type="evidence" value="ECO:0000318"/>
    <property type="project" value="GO_Central"/>
</dbReference>
<dbReference type="KEGG" id="tca:656951"/>
<evidence type="ECO:0000313" key="9">
    <source>
        <dbReference type="Proteomes" id="UP000007266"/>
    </source>
</evidence>
<protein>
    <submittedName>
        <fullName evidence="8">Mitotic spindle assembly checkpoint protein MAD1-like Protein</fullName>
    </submittedName>
</protein>
<dbReference type="GO" id="GO:0051315">
    <property type="term" value="P:attachment of mitotic spindle microtubules to kinetochore"/>
    <property type="evidence" value="ECO:0000318"/>
    <property type="project" value="GO_Central"/>
</dbReference>
<dbReference type="Proteomes" id="UP000007266">
    <property type="component" value="Linkage group 7"/>
</dbReference>
<dbReference type="GO" id="GO:0005635">
    <property type="term" value="C:nuclear envelope"/>
    <property type="evidence" value="ECO:0000318"/>
    <property type="project" value="GO_Central"/>
</dbReference>
<dbReference type="STRING" id="7070.D6WQX8"/>
<dbReference type="SUPFAM" id="SSF75704">
    <property type="entry name" value="Mitotic arrest deficient-like 1, Mad1"/>
    <property type="match status" value="1"/>
</dbReference>
<dbReference type="Pfam" id="PF05557">
    <property type="entry name" value="MAD"/>
    <property type="match status" value="1"/>
</dbReference>
<reference evidence="8 9" key="2">
    <citation type="journal article" date="2010" name="Nucleic Acids Res.">
        <title>BeetleBase in 2010: revisions to provide comprehensive genomic information for Tribolium castaneum.</title>
        <authorList>
            <person name="Kim H.S."/>
            <person name="Murphy T."/>
            <person name="Xia J."/>
            <person name="Caragea D."/>
            <person name="Park Y."/>
            <person name="Beeman R.W."/>
            <person name="Lorenzen M.D."/>
            <person name="Butcher S."/>
            <person name="Manak J.R."/>
            <person name="Brown S.J."/>
        </authorList>
    </citation>
    <scope>GENOME REANNOTATION</scope>
    <source>
        <strain evidence="8 9">Georgia GA2</strain>
    </source>
</reference>
<dbReference type="OrthoDB" id="331602at2759"/>
<keyword evidence="7" id="KW-0175">Coiled coil</keyword>
<feature type="coiled-coil region" evidence="7">
    <location>
        <begin position="429"/>
        <end position="629"/>
    </location>
</feature>
<dbReference type="EMBL" id="KQ971351">
    <property type="protein sequence ID" value="EFA06492.1"/>
    <property type="molecule type" value="Genomic_DNA"/>
</dbReference>
<keyword evidence="5" id="KW-0539">Nucleus</keyword>
<comment type="subcellular location">
    <subcellularLocation>
        <location evidence="1">Nucleus</location>
    </subcellularLocation>
</comment>
<keyword evidence="3" id="KW-0132">Cell division</keyword>
<feature type="coiled-coil region" evidence="7">
    <location>
        <begin position="119"/>
        <end position="330"/>
    </location>
</feature>
<dbReference type="InterPro" id="IPR008672">
    <property type="entry name" value="Mad1"/>
</dbReference>
<evidence type="ECO:0000256" key="1">
    <source>
        <dbReference type="ARBA" id="ARBA00004123"/>
    </source>
</evidence>
<evidence type="ECO:0000256" key="6">
    <source>
        <dbReference type="ARBA" id="ARBA00023306"/>
    </source>
</evidence>
<sequence>MGDKVDDTIIKLVRNLKSTVEDEPDFTLGSPYKLSLSSVSNDSQCSSEEFLKVKRPKRESLLNVSYAGSPREIRRLRTDILESRNTILNLENRIQHMHSVRKEVELMYENETKLLKKQHEHDRKSIEELEAQLVSIRQREAELKKQLAEVTSNYNMLKVQKDEVIEELEKSLSEMKEESRLFDGEENIEIVALNRKLAEMQMMLDAAEEDADAQKKLVLELEKQLAEKNAIDREIEKKEQALQIANLRIKELEYAKENFLEFQDQAKSQAKKLANYSDMVREVEKLREENVRLKDEVKNKLLLEEEVHDLKSRLVKYKEQEKKLANLEAEKVQTGIYLDEWRAVARGICETVGSDSSLPHLLRSAVEKLQQQEISLTSTKVELESQLTAALYDAKVAKAEIEKSHKLISELKKTGEQKQALLHRMQKKLSLVSRERDSYRLQLDSYEKDLTMSINPSTIANSNQLQTQRERIVALEKIIESYKELNAKLESDLQNTNPALYSDNPNSRAEQLTKLQEEVDQLRMENEMLKQRRDQLEIQLENYLVGNDTLQGGQVYHLANNPLAECLAEREKLVEKLEQEIEKLKRKLKNMSEGIDASKLSESMCPQEVQALKEQVKTHEVQTQRLKEYFKTSFQEFRNVIYMLLGYKIDRTPTSLYKLTNIYAERAEDQLCFQLNSEGDLNLLENEFSASLEQMVNLHLRHQKSIPVFLSALTIDLFNNSTMATKTYEIE</sequence>
<dbReference type="GO" id="GO:0007094">
    <property type="term" value="P:mitotic spindle assembly checkpoint signaling"/>
    <property type="evidence" value="ECO:0000318"/>
    <property type="project" value="GO_Central"/>
</dbReference>
<dbReference type="eggNOG" id="KOG4593">
    <property type="taxonomic scope" value="Eukaryota"/>
</dbReference>
<comment type="similarity">
    <text evidence="2">Belongs to the MAD1 family.</text>
</comment>
<keyword evidence="9" id="KW-1185">Reference proteome</keyword>
<dbReference type="OMA" id="YKLDFMP"/>
<gene>
    <name evidence="8" type="primary">AUGUSTUS-3.0.2_09389</name>
    <name evidence="8" type="ORF">TcasGA2_TC009389</name>
</gene>
<dbReference type="GO" id="GO:0051301">
    <property type="term" value="P:cell division"/>
    <property type="evidence" value="ECO:0007669"/>
    <property type="project" value="UniProtKB-KW"/>
</dbReference>
<dbReference type="GO" id="GO:0000776">
    <property type="term" value="C:kinetochore"/>
    <property type="evidence" value="ECO:0000318"/>
    <property type="project" value="GO_Central"/>
</dbReference>
<accession>D6WQX8</accession>
<evidence type="ECO:0000256" key="2">
    <source>
        <dbReference type="ARBA" id="ARBA00008029"/>
    </source>
</evidence>
<evidence type="ECO:0000256" key="7">
    <source>
        <dbReference type="SAM" id="Coils"/>
    </source>
</evidence>